<evidence type="ECO:0000313" key="3">
    <source>
        <dbReference type="RefSeq" id="XP_051859496.1"/>
    </source>
</evidence>
<dbReference type="AlphaFoldDB" id="A0A9C6W4Z0"/>
<organism evidence="2 3">
    <name type="scientific">Drosophila albomicans</name>
    <name type="common">Fruit fly</name>
    <dbReference type="NCBI Taxonomy" id="7291"/>
    <lineage>
        <taxon>Eukaryota</taxon>
        <taxon>Metazoa</taxon>
        <taxon>Ecdysozoa</taxon>
        <taxon>Arthropoda</taxon>
        <taxon>Hexapoda</taxon>
        <taxon>Insecta</taxon>
        <taxon>Pterygota</taxon>
        <taxon>Neoptera</taxon>
        <taxon>Endopterygota</taxon>
        <taxon>Diptera</taxon>
        <taxon>Brachycera</taxon>
        <taxon>Muscomorpha</taxon>
        <taxon>Ephydroidea</taxon>
        <taxon>Drosophilidae</taxon>
        <taxon>Drosophila</taxon>
    </lineage>
</organism>
<keyword evidence="1" id="KW-0732">Signal</keyword>
<dbReference type="GeneID" id="127565385"/>
<evidence type="ECO:0000256" key="1">
    <source>
        <dbReference type="SAM" id="SignalP"/>
    </source>
</evidence>
<feature type="chain" id="PRO_5039216522" evidence="1">
    <location>
        <begin position="21"/>
        <end position="177"/>
    </location>
</feature>
<protein>
    <submittedName>
        <fullName evidence="3">Uncharacterized protein LOC127565385</fullName>
    </submittedName>
</protein>
<dbReference type="Proteomes" id="UP000515160">
    <property type="component" value="Chromosome 3"/>
</dbReference>
<reference evidence="3" key="1">
    <citation type="submission" date="2025-08" db="UniProtKB">
        <authorList>
            <consortium name="RefSeq"/>
        </authorList>
    </citation>
    <scope>IDENTIFICATION</scope>
    <source>
        <strain evidence="3">15112-1751.03</strain>
        <tissue evidence="3">Whole Adult</tissue>
    </source>
</reference>
<dbReference type="RefSeq" id="XP_051859496.1">
    <property type="nucleotide sequence ID" value="XM_052003536.1"/>
</dbReference>
<feature type="signal peptide" evidence="1">
    <location>
        <begin position="1"/>
        <end position="20"/>
    </location>
</feature>
<keyword evidence="2" id="KW-1185">Reference proteome</keyword>
<evidence type="ECO:0000313" key="2">
    <source>
        <dbReference type="Proteomes" id="UP000515160"/>
    </source>
</evidence>
<name>A0A9C6W4Z0_DROAB</name>
<sequence length="177" mass="19773">MSLKFALCLCLALWCGIAVAIEGEPAKTRHDDYDDIDDIEEESNTIALASAIETGEEEALLETETATLQGSLPYYLNNPFIGYPPYFYPGYPRPGSHGHHHGYRPYSGWPYPGYYSPGYPGYSVYPGYPGYQYPGYPNYGYPYPNLGYPFRGRESTEDATKICSKTILGLGRICTTK</sequence>
<gene>
    <name evidence="3" type="primary">LOC127565385</name>
</gene>
<accession>A0A9C6W4Z0</accession>
<proteinExistence type="predicted"/>